<dbReference type="SUPFAM" id="SSF55205">
    <property type="entry name" value="EPT/RTPC-like"/>
    <property type="match status" value="1"/>
</dbReference>
<keyword evidence="4 9" id="KW-0963">Cytoplasm</keyword>
<proteinExistence type="inferred from homology"/>
<feature type="active site" description="Proton acceptor" evidence="9">
    <location>
        <position position="320"/>
    </location>
</feature>
<name>A0A1G9L3I8_9FIRM</name>
<comment type="subunit">
    <text evidence="9">Monomer.</text>
</comment>
<sequence>MGAVIRIEPAAGLTGNIVVPGDKSISHRSIMLAGLAKTPVLVKNFLFAQDCLSTVSCMQALGVKVEQKAGHELVVTGNGLRGLVEPDNILDAGNSGTTLRLLLGILAAQPFFSAFTGDASLRSRPMGRVIKPLADMGAVIAARRKGRLLPLSIAPAAGRLTGIDYHMPMASAQVKSAVLLAGMFADGTTTVTEPYASRDHTERMLETFGAGLEKNGTAVRLRGVAELSAPAAIEVPGDISSAAFWLVAASIIPGSKVTLSNVGINPTRTGILDVLGQMGADIQLTNERWSGREPVADITVKHARLQGVSIDGAIIPRLVDEIPVLAVAAMFAAGRTIISGAEELRVKETDRLKAVATEFTKLGGLITETKDGLLIDPSPNLRSAVCYSYHDHRIAMALAVAGAAAQGVEIEQPDCVAISYPGFYAQLNRFNG</sequence>
<dbReference type="Gene3D" id="3.65.10.10">
    <property type="entry name" value="Enolpyruvate transferase domain"/>
    <property type="match status" value="2"/>
</dbReference>
<dbReference type="AlphaFoldDB" id="A0A1G9L3I8"/>
<feature type="binding site" evidence="9">
    <location>
        <position position="23"/>
    </location>
    <ligand>
        <name>phosphoenolpyruvate</name>
        <dbReference type="ChEBI" id="CHEBI:58702"/>
    </ligand>
</feature>
<dbReference type="PROSITE" id="PS00104">
    <property type="entry name" value="EPSP_SYNTHASE_1"/>
    <property type="match status" value="1"/>
</dbReference>
<dbReference type="InterPro" id="IPR006264">
    <property type="entry name" value="EPSP_synthase"/>
</dbReference>
<evidence type="ECO:0000256" key="7">
    <source>
        <dbReference type="ARBA" id="ARBA00023141"/>
    </source>
</evidence>
<evidence type="ECO:0000259" key="10">
    <source>
        <dbReference type="Pfam" id="PF00275"/>
    </source>
</evidence>
<gene>
    <name evidence="9" type="primary">aroA</name>
    <name evidence="11" type="ORF">SAMN04488502_101218</name>
</gene>
<feature type="binding site" evidence="9">
    <location>
        <position position="96"/>
    </location>
    <ligand>
        <name>phosphoenolpyruvate</name>
        <dbReference type="ChEBI" id="CHEBI:58702"/>
    </ligand>
</feature>
<evidence type="ECO:0000313" key="11">
    <source>
        <dbReference type="EMBL" id="SDL56532.1"/>
    </source>
</evidence>
<organism evidence="11 12">
    <name type="scientific">Dendrosporobacter quercicolus</name>
    <dbReference type="NCBI Taxonomy" id="146817"/>
    <lineage>
        <taxon>Bacteria</taxon>
        <taxon>Bacillati</taxon>
        <taxon>Bacillota</taxon>
        <taxon>Negativicutes</taxon>
        <taxon>Selenomonadales</taxon>
        <taxon>Sporomusaceae</taxon>
        <taxon>Dendrosporobacter</taxon>
    </lineage>
</organism>
<dbReference type="PIRSF" id="PIRSF000505">
    <property type="entry name" value="EPSPS"/>
    <property type="match status" value="1"/>
</dbReference>
<comment type="catalytic activity">
    <reaction evidence="8">
        <text>3-phosphoshikimate + phosphoenolpyruvate = 5-O-(1-carboxyvinyl)-3-phosphoshikimate + phosphate</text>
        <dbReference type="Rhea" id="RHEA:21256"/>
        <dbReference type="ChEBI" id="CHEBI:43474"/>
        <dbReference type="ChEBI" id="CHEBI:57701"/>
        <dbReference type="ChEBI" id="CHEBI:58702"/>
        <dbReference type="ChEBI" id="CHEBI:145989"/>
        <dbReference type="EC" id="2.5.1.19"/>
    </reaction>
    <physiologicalReaction direction="left-to-right" evidence="8">
        <dbReference type="Rhea" id="RHEA:21257"/>
    </physiologicalReaction>
</comment>
<comment type="caution">
    <text evidence="9">Lacks conserved residue(s) required for the propagation of feature annotation.</text>
</comment>
<dbReference type="Pfam" id="PF00275">
    <property type="entry name" value="EPSP_synthase"/>
    <property type="match status" value="1"/>
</dbReference>
<evidence type="ECO:0000256" key="8">
    <source>
        <dbReference type="ARBA" id="ARBA00044633"/>
    </source>
</evidence>
<evidence type="ECO:0000256" key="9">
    <source>
        <dbReference type="HAMAP-Rule" id="MF_00210"/>
    </source>
</evidence>
<evidence type="ECO:0000256" key="5">
    <source>
        <dbReference type="ARBA" id="ARBA00022605"/>
    </source>
</evidence>
<evidence type="ECO:0000256" key="2">
    <source>
        <dbReference type="ARBA" id="ARBA00004811"/>
    </source>
</evidence>
<dbReference type="PANTHER" id="PTHR21090">
    <property type="entry name" value="AROM/DEHYDROQUINATE SYNTHASE"/>
    <property type="match status" value="1"/>
</dbReference>
<accession>A0A1G9L3I8</accession>
<dbReference type="HAMAP" id="MF_00210">
    <property type="entry name" value="EPSP_synth"/>
    <property type="match status" value="1"/>
</dbReference>
<feature type="binding site" evidence="9">
    <location>
        <position position="171"/>
    </location>
    <ligand>
        <name>3-phosphoshikimate</name>
        <dbReference type="ChEBI" id="CHEBI:145989"/>
    </ligand>
</feature>
<comment type="function">
    <text evidence="1 9">Catalyzes the transfer of the enolpyruvyl moiety of phosphoenolpyruvate (PEP) to the 5-hydroxyl of shikimate-3-phosphate (S3P) to produce enolpyruvyl shikimate-3-phosphate and inorganic phosphate.</text>
</comment>
<feature type="binding site" evidence="9">
    <location>
        <position position="351"/>
    </location>
    <ligand>
        <name>phosphoenolpyruvate</name>
        <dbReference type="ChEBI" id="CHEBI:58702"/>
    </ligand>
</feature>
<evidence type="ECO:0000256" key="3">
    <source>
        <dbReference type="ARBA" id="ARBA00009948"/>
    </source>
</evidence>
<feature type="binding site" evidence="9">
    <location>
        <position position="28"/>
    </location>
    <ligand>
        <name>3-phosphoshikimate</name>
        <dbReference type="ChEBI" id="CHEBI:145989"/>
    </ligand>
</feature>
<evidence type="ECO:0000313" key="12">
    <source>
        <dbReference type="Proteomes" id="UP000214880"/>
    </source>
</evidence>
<feature type="binding site" evidence="9">
    <location>
        <position position="173"/>
    </location>
    <ligand>
        <name>phosphoenolpyruvate</name>
        <dbReference type="ChEBI" id="CHEBI:58702"/>
    </ligand>
</feature>
<dbReference type="EMBL" id="FNHB01000001">
    <property type="protein sequence ID" value="SDL56532.1"/>
    <property type="molecule type" value="Genomic_DNA"/>
</dbReference>
<keyword evidence="12" id="KW-1185">Reference proteome</keyword>
<feature type="binding site" evidence="9">
    <location>
        <position position="23"/>
    </location>
    <ligand>
        <name>3-phosphoshikimate</name>
        <dbReference type="ChEBI" id="CHEBI:145989"/>
    </ligand>
</feature>
<comment type="subcellular location">
    <subcellularLocation>
        <location evidence="9">Cytoplasm</location>
    </subcellularLocation>
</comment>
<keyword evidence="7 9" id="KW-0057">Aromatic amino acid biosynthesis</keyword>
<keyword evidence="6 9" id="KW-0808">Transferase</keyword>
<dbReference type="PANTHER" id="PTHR21090:SF5">
    <property type="entry name" value="PENTAFUNCTIONAL AROM POLYPEPTIDE"/>
    <property type="match status" value="1"/>
</dbReference>
<dbReference type="NCBIfam" id="TIGR01356">
    <property type="entry name" value="aroA"/>
    <property type="match status" value="1"/>
</dbReference>
<dbReference type="InterPro" id="IPR023193">
    <property type="entry name" value="EPSP_synthase_CS"/>
</dbReference>
<dbReference type="InterPro" id="IPR013792">
    <property type="entry name" value="RNA3'P_cycl/enolpyr_Trfase_a/b"/>
</dbReference>
<dbReference type="OrthoDB" id="9809920at2"/>
<dbReference type="GO" id="GO:0009073">
    <property type="term" value="P:aromatic amino acid family biosynthetic process"/>
    <property type="evidence" value="ECO:0007669"/>
    <property type="project" value="UniProtKB-KW"/>
</dbReference>
<dbReference type="UniPathway" id="UPA00053">
    <property type="reaction ID" value="UER00089"/>
</dbReference>
<feature type="binding site" evidence="9">
    <location>
        <position position="393"/>
    </location>
    <ligand>
        <name>phosphoenolpyruvate</name>
        <dbReference type="ChEBI" id="CHEBI:58702"/>
    </ligand>
</feature>
<protein>
    <recommendedName>
        <fullName evidence="9">3-phosphoshikimate 1-carboxyvinyltransferase</fullName>
        <ecNumber evidence="9">2.5.1.19</ecNumber>
    </recommendedName>
    <alternativeName>
        <fullName evidence="9">5-enolpyruvylshikimate-3-phosphate synthase</fullName>
        <shortName evidence="9">EPSP synthase</shortName>
        <shortName evidence="9">EPSPS</shortName>
    </alternativeName>
</protein>
<comment type="similarity">
    <text evidence="3 9">Belongs to the EPSP synthase family.</text>
</comment>
<dbReference type="FunFam" id="3.65.10.10:FF:000005">
    <property type="entry name" value="3-phosphoshikimate 1-carboxyvinyltransferase"/>
    <property type="match status" value="1"/>
</dbReference>
<dbReference type="InterPro" id="IPR036968">
    <property type="entry name" value="Enolpyruvate_Tfrase_sf"/>
</dbReference>
<dbReference type="FunFam" id="3.65.10.10:FF:000006">
    <property type="entry name" value="3-phosphoshikimate 1-carboxyvinyltransferase"/>
    <property type="match status" value="1"/>
</dbReference>
<feature type="binding site" evidence="9">
    <location>
        <position position="24"/>
    </location>
    <ligand>
        <name>3-phosphoshikimate</name>
        <dbReference type="ChEBI" id="CHEBI:145989"/>
    </ligand>
</feature>
<evidence type="ECO:0000256" key="1">
    <source>
        <dbReference type="ARBA" id="ARBA00002174"/>
    </source>
</evidence>
<keyword evidence="5 9" id="KW-0028">Amino-acid biosynthesis</keyword>
<dbReference type="GO" id="GO:0008652">
    <property type="term" value="P:amino acid biosynthetic process"/>
    <property type="evidence" value="ECO:0007669"/>
    <property type="project" value="UniProtKB-KW"/>
</dbReference>
<dbReference type="EC" id="2.5.1.19" evidence="9"/>
<evidence type="ECO:0000256" key="4">
    <source>
        <dbReference type="ARBA" id="ARBA00022490"/>
    </source>
</evidence>
<dbReference type="CDD" id="cd01556">
    <property type="entry name" value="EPSP_synthase"/>
    <property type="match status" value="1"/>
</dbReference>
<dbReference type="GO" id="GO:0009423">
    <property type="term" value="P:chorismate biosynthetic process"/>
    <property type="evidence" value="ECO:0007669"/>
    <property type="project" value="UniProtKB-UniRule"/>
</dbReference>
<dbReference type="PROSITE" id="PS00885">
    <property type="entry name" value="EPSP_SYNTHASE_2"/>
    <property type="match status" value="1"/>
</dbReference>
<comment type="pathway">
    <text evidence="2 9">Metabolic intermediate biosynthesis; chorismate biosynthesis; chorismate from D-erythrose 4-phosphate and phosphoenolpyruvate: step 6/7.</text>
</comment>
<feature type="domain" description="Enolpyruvate transferase" evidence="10">
    <location>
        <begin position="9"/>
        <end position="426"/>
    </location>
</feature>
<feature type="binding site" evidence="9">
    <location>
        <position position="173"/>
    </location>
    <ligand>
        <name>3-phosphoshikimate</name>
        <dbReference type="ChEBI" id="CHEBI:145989"/>
    </ligand>
</feature>
<reference evidence="11 12" key="1">
    <citation type="submission" date="2016-10" db="EMBL/GenBank/DDBJ databases">
        <authorList>
            <person name="de Groot N.N."/>
        </authorList>
    </citation>
    <scope>NUCLEOTIDE SEQUENCE [LARGE SCALE GENOMIC DNA]</scope>
    <source>
        <strain evidence="11 12">DSM 1736</strain>
    </source>
</reference>
<feature type="binding site" evidence="9">
    <location>
        <position position="347"/>
    </location>
    <ligand>
        <name>3-phosphoshikimate</name>
        <dbReference type="ChEBI" id="CHEBI:145989"/>
    </ligand>
</feature>
<feature type="binding site" evidence="9">
    <location>
        <position position="320"/>
    </location>
    <ligand>
        <name>3-phosphoshikimate</name>
        <dbReference type="ChEBI" id="CHEBI:145989"/>
    </ligand>
</feature>
<dbReference type="STRING" id="146817.SAMN04488502_101218"/>
<dbReference type="Proteomes" id="UP000214880">
    <property type="component" value="Unassembled WGS sequence"/>
</dbReference>
<evidence type="ECO:0000256" key="6">
    <source>
        <dbReference type="ARBA" id="ARBA00022679"/>
    </source>
</evidence>
<feature type="binding site" evidence="9">
    <location>
        <position position="124"/>
    </location>
    <ligand>
        <name>phosphoenolpyruvate</name>
        <dbReference type="ChEBI" id="CHEBI:58702"/>
    </ligand>
</feature>
<dbReference type="RefSeq" id="WP_092067430.1">
    <property type="nucleotide sequence ID" value="NZ_FNHB01000001.1"/>
</dbReference>
<dbReference type="InterPro" id="IPR001986">
    <property type="entry name" value="Enolpyruvate_Tfrase_dom"/>
</dbReference>
<dbReference type="GO" id="GO:0005737">
    <property type="term" value="C:cytoplasm"/>
    <property type="evidence" value="ECO:0007669"/>
    <property type="project" value="UniProtKB-SubCell"/>
</dbReference>
<dbReference type="GO" id="GO:0003866">
    <property type="term" value="F:3-phosphoshikimate 1-carboxyvinyltransferase activity"/>
    <property type="evidence" value="ECO:0007669"/>
    <property type="project" value="UniProtKB-UniRule"/>
</dbReference>